<evidence type="ECO:0000256" key="1">
    <source>
        <dbReference type="SAM" id="MobiDB-lite"/>
    </source>
</evidence>
<dbReference type="EMBL" id="JAIWYP010000006">
    <property type="protein sequence ID" value="KAH3809341.1"/>
    <property type="molecule type" value="Genomic_DNA"/>
</dbReference>
<reference evidence="2" key="2">
    <citation type="submission" date="2020-11" db="EMBL/GenBank/DDBJ databases">
        <authorList>
            <person name="McCartney M.A."/>
            <person name="Auch B."/>
            <person name="Kono T."/>
            <person name="Mallez S."/>
            <person name="Becker A."/>
            <person name="Gohl D.M."/>
            <person name="Silverstein K.A.T."/>
            <person name="Koren S."/>
            <person name="Bechman K.B."/>
            <person name="Herman A."/>
            <person name="Abrahante J.E."/>
            <person name="Garbe J."/>
        </authorList>
    </citation>
    <scope>NUCLEOTIDE SEQUENCE</scope>
    <source>
        <strain evidence="2">Duluth1</strain>
        <tissue evidence="2">Whole animal</tissue>
    </source>
</reference>
<dbReference type="Proteomes" id="UP000828390">
    <property type="component" value="Unassembled WGS sequence"/>
</dbReference>
<evidence type="ECO:0000313" key="3">
    <source>
        <dbReference type="Proteomes" id="UP000828390"/>
    </source>
</evidence>
<accession>A0A9D4G304</accession>
<feature type="compositionally biased region" description="Polar residues" evidence="1">
    <location>
        <begin position="1"/>
        <end position="15"/>
    </location>
</feature>
<proteinExistence type="predicted"/>
<gene>
    <name evidence="2" type="ORF">DPMN_137704</name>
</gene>
<dbReference type="AlphaFoldDB" id="A0A9D4G304"/>
<reference evidence="2" key="1">
    <citation type="journal article" date="2019" name="bioRxiv">
        <title>The Genome of the Zebra Mussel, Dreissena polymorpha: A Resource for Invasive Species Research.</title>
        <authorList>
            <person name="McCartney M.A."/>
            <person name="Auch B."/>
            <person name="Kono T."/>
            <person name="Mallez S."/>
            <person name="Zhang Y."/>
            <person name="Obille A."/>
            <person name="Becker A."/>
            <person name="Abrahante J.E."/>
            <person name="Garbe J."/>
            <person name="Badalamenti J.P."/>
            <person name="Herman A."/>
            <person name="Mangelson H."/>
            <person name="Liachko I."/>
            <person name="Sullivan S."/>
            <person name="Sone E.D."/>
            <person name="Koren S."/>
            <person name="Silverstein K.A.T."/>
            <person name="Beckman K.B."/>
            <person name="Gohl D.M."/>
        </authorList>
    </citation>
    <scope>NUCLEOTIDE SEQUENCE</scope>
    <source>
        <strain evidence="2">Duluth1</strain>
        <tissue evidence="2">Whole animal</tissue>
    </source>
</reference>
<keyword evidence="3" id="KW-1185">Reference proteome</keyword>
<organism evidence="2 3">
    <name type="scientific">Dreissena polymorpha</name>
    <name type="common">Zebra mussel</name>
    <name type="synonym">Mytilus polymorpha</name>
    <dbReference type="NCBI Taxonomy" id="45954"/>
    <lineage>
        <taxon>Eukaryota</taxon>
        <taxon>Metazoa</taxon>
        <taxon>Spiralia</taxon>
        <taxon>Lophotrochozoa</taxon>
        <taxon>Mollusca</taxon>
        <taxon>Bivalvia</taxon>
        <taxon>Autobranchia</taxon>
        <taxon>Heteroconchia</taxon>
        <taxon>Euheterodonta</taxon>
        <taxon>Imparidentia</taxon>
        <taxon>Neoheterodontei</taxon>
        <taxon>Myida</taxon>
        <taxon>Dreissenoidea</taxon>
        <taxon>Dreissenidae</taxon>
        <taxon>Dreissena</taxon>
    </lineage>
</organism>
<name>A0A9D4G304_DREPO</name>
<sequence length="65" mass="7373">MTLTEETTYLPSIGSSKGELDPEVHRDINDNILPLVSRYGNFHVIKGEKWLSALGVNRVIFLEKM</sequence>
<feature type="region of interest" description="Disordered" evidence="1">
    <location>
        <begin position="1"/>
        <end position="22"/>
    </location>
</feature>
<comment type="caution">
    <text evidence="2">The sequence shown here is derived from an EMBL/GenBank/DDBJ whole genome shotgun (WGS) entry which is preliminary data.</text>
</comment>
<evidence type="ECO:0000313" key="2">
    <source>
        <dbReference type="EMBL" id="KAH3809341.1"/>
    </source>
</evidence>
<protein>
    <submittedName>
        <fullName evidence="2">Uncharacterized protein</fullName>
    </submittedName>
</protein>